<keyword evidence="8 22" id="KW-0732">Signal</keyword>
<keyword evidence="4" id="KW-0134">Cell wall</keyword>
<evidence type="ECO:0000256" key="7">
    <source>
        <dbReference type="ARBA" id="ARBA00022679"/>
    </source>
</evidence>
<dbReference type="RefSeq" id="XP_002541528.1">
    <property type="nucleotide sequence ID" value="XM_002541482.1"/>
</dbReference>
<feature type="signal peptide" evidence="22">
    <location>
        <begin position="1"/>
        <end position="20"/>
    </location>
</feature>
<evidence type="ECO:0000259" key="23">
    <source>
        <dbReference type="PROSITE" id="PS51762"/>
    </source>
</evidence>
<evidence type="ECO:0000313" key="24">
    <source>
        <dbReference type="EMBL" id="EEP76195.1"/>
    </source>
</evidence>
<accession>C4JFW4</accession>
<evidence type="ECO:0000256" key="19">
    <source>
        <dbReference type="PIRSR" id="PIRSR037299-1"/>
    </source>
</evidence>
<feature type="compositionally biased region" description="Polar residues" evidence="21">
    <location>
        <begin position="390"/>
        <end position="406"/>
    </location>
</feature>
<dbReference type="InterPro" id="IPR000757">
    <property type="entry name" value="Beta-glucanase-like"/>
</dbReference>
<dbReference type="eggNOG" id="ENOG502QQ71">
    <property type="taxonomic scope" value="Eukaryota"/>
</dbReference>
<feature type="compositionally biased region" description="Polar residues" evidence="21">
    <location>
        <begin position="292"/>
        <end position="302"/>
    </location>
</feature>
<dbReference type="GO" id="GO:0005975">
    <property type="term" value="P:carbohydrate metabolic process"/>
    <property type="evidence" value="ECO:0007669"/>
    <property type="project" value="InterPro"/>
</dbReference>
<evidence type="ECO:0000256" key="16">
    <source>
        <dbReference type="ARBA" id="ARBA00038074"/>
    </source>
</evidence>
<sequence>MKFTAAAALALTAAPSLVAAQIFTECDPTKKSCPPNPALAGTASFDMKSASDRFIIVGNSPTYGDDGASFTINKQGEAPTLQSKFYIMFGHLDVEIKAAPGQGIVSSVFMVSDSRDEIDWEWVGGNNGQVQTNFFGKGQTATYDRSVWHPNPGNQDAFHKYSIDWTSERIEFSIDGNLIRTVTPNDANAKGQYPQTPMRIRFGSWAGGDPNNSQGTIDWAGGLTDFSKAPFTMQLKNVVVTDYSTGKEYRYKDQSGTWQSIEAVDGEVHGSGTPGSGPQVESSLPPAEATIAPSQGMTSGSGAPSVYPWIPKDPSKTPTTASASVTGFPGLPSSWLVTDDGRPSTPSTASTDSRISSSPSPSSSDSQSSGGPEPSETGSPSRPTGDGATFVTSGLPVTSGGTNPSATEAPPNAAAHLSSPYYGFAAICGIMGLAVLL</sequence>
<evidence type="ECO:0000256" key="4">
    <source>
        <dbReference type="ARBA" id="ARBA00022512"/>
    </source>
</evidence>
<feature type="compositionally biased region" description="Low complexity" evidence="21">
    <location>
        <begin position="346"/>
        <end position="385"/>
    </location>
</feature>
<feature type="region of interest" description="Disordered" evidence="21">
    <location>
        <begin position="266"/>
        <end position="413"/>
    </location>
</feature>
<dbReference type="OrthoDB" id="4781at2759"/>
<keyword evidence="13" id="KW-0449">Lipoprotein</keyword>
<reference evidence="25" key="1">
    <citation type="journal article" date="2009" name="Genome Res.">
        <title>Comparative genomic analyses of the human fungal pathogens Coccidioides and their relatives.</title>
        <authorList>
            <person name="Sharpton T.J."/>
            <person name="Stajich J.E."/>
            <person name="Rounsley S.D."/>
            <person name="Gardner M.J."/>
            <person name="Wortman J.R."/>
            <person name="Jordar V.S."/>
            <person name="Maiti R."/>
            <person name="Kodira C.D."/>
            <person name="Neafsey D.E."/>
            <person name="Zeng Q."/>
            <person name="Hung C.-Y."/>
            <person name="McMahan C."/>
            <person name="Muszewska A."/>
            <person name="Grynberg M."/>
            <person name="Mandel M.A."/>
            <person name="Kellner E.M."/>
            <person name="Barker B.M."/>
            <person name="Galgiani J.N."/>
            <person name="Orbach M.J."/>
            <person name="Kirkland T.N."/>
            <person name="Cole G.T."/>
            <person name="Henn M.R."/>
            <person name="Birren B.W."/>
            <person name="Taylor J.W."/>
        </authorList>
    </citation>
    <scope>NUCLEOTIDE SEQUENCE [LARGE SCALE GENOMIC DNA]</scope>
    <source>
        <strain evidence="25">UAMH 1704</strain>
    </source>
</reference>
<feature type="domain" description="GH16" evidence="23">
    <location>
        <begin position="29"/>
        <end position="228"/>
    </location>
</feature>
<dbReference type="FunFam" id="2.60.120.200:FF:000152">
    <property type="entry name" value="Cell wall glucanase"/>
    <property type="match status" value="1"/>
</dbReference>
<protein>
    <recommendedName>
        <fullName evidence="18">Crh-like protein</fullName>
        <ecNumber evidence="18">3.2.-.-</ecNumber>
    </recommendedName>
</protein>
<keyword evidence="9 18" id="KW-0378">Hydrolase</keyword>
<keyword evidence="5" id="KW-0336">GPI-anchor</keyword>
<organism evidence="24 25">
    <name type="scientific">Uncinocarpus reesii (strain UAMH 1704)</name>
    <dbReference type="NCBI Taxonomy" id="336963"/>
    <lineage>
        <taxon>Eukaryota</taxon>
        <taxon>Fungi</taxon>
        <taxon>Dikarya</taxon>
        <taxon>Ascomycota</taxon>
        <taxon>Pezizomycotina</taxon>
        <taxon>Eurotiomycetes</taxon>
        <taxon>Eurotiomycetidae</taxon>
        <taxon>Onygenales</taxon>
        <taxon>Onygenaceae</taxon>
        <taxon>Uncinocarpus</taxon>
    </lineage>
</organism>
<comment type="subcellular location">
    <subcellularLocation>
        <location evidence="3">Membrane</location>
        <topology evidence="3">Lipid-anchor</topology>
        <topology evidence="3">GPI-anchor</topology>
    </subcellularLocation>
    <subcellularLocation>
        <location evidence="2">Secreted</location>
        <location evidence="2">Cell wall</location>
    </subcellularLocation>
</comment>
<dbReference type="SUPFAM" id="SSF49899">
    <property type="entry name" value="Concanavalin A-like lectins/glucanases"/>
    <property type="match status" value="1"/>
</dbReference>
<dbReference type="PANTHER" id="PTHR10963">
    <property type="entry name" value="GLYCOSYL HYDROLASE-RELATED"/>
    <property type="match status" value="1"/>
</dbReference>
<dbReference type="Proteomes" id="UP000002058">
    <property type="component" value="Unassembled WGS sequence"/>
</dbReference>
<dbReference type="AlphaFoldDB" id="C4JFW4"/>
<keyword evidence="15" id="KW-0961">Cell wall biogenesis/degradation</keyword>
<evidence type="ECO:0000256" key="1">
    <source>
        <dbReference type="ARBA" id="ARBA00000822"/>
    </source>
</evidence>
<evidence type="ECO:0000256" key="2">
    <source>
        <dbReference type="ARBA" id="ARBA00004191"/>
    </source>
</evidence>
<dbReference type="KEGG" id="ure:UREG_01044"/>
<dbReference type="GeneID" id="8438248"/>
<dbReference type="InParanoid" id="C4JFW4"/>
<dbReference type="HOGENOM" id="CLU_027506_2_0_1"/>
<evidence type="ECO:0000256" key="14">
    <source>
        <dbReference type="ARBA" id="ARBA00023295"/>
    </source>
</evidence>
<evidence type="ECO:0000256" key="20">
    <source>
        <dbReference type="PIRSR" id="PIRSR037299-2"/>
    </source>
</evidence>
<evidence type="ECO:0000256" key="6">
    <source>
        <dbReference type="ARBA" id="ARBA00022676"/>
    </source>
</evidence>
<evidence type="ECO:0000256" key="21">
    <source>
        <dbReference type="SAM" id="MobiDB-lite"/>
    </source>
</evidence>
<dbReference type="EC" id="3.2.-.-" evidence="18"/>
<dbReference type="InterPro" id="IPR050546">
    <property type="entry name" value="Glycosyl_Hydrlase_16"/>
</dbReference>
<proteinExistence type="inferred from homology"/>
<evidence type="ECO:0000256" key="11">
    <source>
        <dbReference type="ARBA" id="ARBA00023157"/>
    </source>
</evidence>
<dbReference type="InterPro" id="IPR017168">
    <property type="entry name" value="CHR-like"/>
</dbReference>
<dbReference type="Pfam" id="PF00722">
    <property type="entry name" value="Glyco_hydro_16"/>
    <property type="match status" value="1"/>
</dbReference>
<dbReference type="PANTHER" id="PTHR10963:SF68">
    <property type="entry name" value="GLYCOSIDASE CRH1-RELATED"/>
    <property type="match status" value="1"/>
</dbReference>
<dbReference type="GO" id="GO:0031505">
    <property type="term" value="P:fungal-type cell wall organization"/>
    <property type="evidence" value="ECO:0007669"/>
    <property type="project" value="TreeGrafter"/>
</dbReference>
<dbReference type="GO" id="GO:0008843">
    <property type="term" value="F:endochitinase activity"/>
    <property type="evidence" value="ECO:0007669"/>
    <property type="project" value="UniProtKB-EC"/>
</dbReference>
<dbReference type="PIRSF" id="PIRSF037299">
    <property type="entry name" value="Glycosidase_CRH1_prd"/>
    <property type="match status" value="1"/>
</dbReference>
<evidence type="ECO:0000256" key="12">
    <source>
        <dbReference type="ARBA" id="ARBA00023180"/>
    </source>
</evidence>
<feature type="compositionally biased region" description="Polar residues" evidence="21">
    <location>
        <begin position="316"/>
        <end position="325"/>
    </location>
</feature>
<evidence type="ECO:0000256" key="17">
    <source>
        <dbReference type="ARBA" id="ARBA00093308"/>
    </source>
</evidence>
<feature type="active site" description="Nucleophile" evidence="19">
    <location>
        <position position="117"/>
    </location>
</feature>
<evidence type="ECO:0000256" key="8">
    <source>
        <dbReference type="ARBA" id="ARBA00022729"/>
    </source>
</evidence>
<dbReference type="Gene3D" id="2.60.120.200">
    <property type="match status" value="1"/>
</dbReference>
<dbReference type="GO" id="GO:0009277">
    <property type="term" value="C:fungal-type cell wall"/>
    <property type="evidence" value="ECO:0007669"/>
    <property type="project" value="TreeGrafter"/>
</dbReference>
<keyword evidence="11 20" id="KW-1015">Disulfide bond</keyword>
<keyword evidence="4" id="KW-0964">Secreted</keyword>
<comment type="catalytic activity">
    <reaction evidence="1">
        <text>Random endo-hydrolysis of N-acetyl-beta-D-glucosaminide (1-&gt;4)-beta-linkages in chitin and chitodextrins.</text>
        <dbReference type="EC" id="3.2.1.14"/>
    </reaction>
</comment>
<evidence type="ECO:0000256" key="22">
    <source>
        <dbReference type="SAM" id="SignalP"/>
    </source>
</evidence>
<comment type="function">
    <text evidence="17">Dual chitinase/transglycosylase that plays a role in cell wall architecture. Chitinase and transglycosylase activities are coupled. Required for the polysaccharide cross-linking at the septa and the cell wall. More specifically, transfers chitin to 1,6-beta-glucan in the cell wall.</text>
</comment>
<feature type="disulfide bond" evidence="20">
    <location>
        <begin position="26"/>
        <end position="33"/>
    </location>
</feature>
<evidence type="ECO:0000256" key="9">
    <source>
        <dbReference type="ARBA" id="ARBA00022801"/>
    </source>
</evidence>
<feature type="chain" id="PRO_5002937660" description="Crh-like protein" evidence="22">
    <location>
        <begin position="21"/>
        <end position="437"/>
    </location>
</feature>
<keyword evidence="12" id="KW-0325">Glycoprotein</keyword>
<evidence type="ECO:0000313" key="25">
    <source>
        <dbReference type="Proteomes" id="UP000002058"/>
    </source>
</evidence>
<dbReference type="CDD" id="cd02183">
    <property type="entry name" value="GH16_fungal_CRH1_transglycosylase"/>
    <property type="match status" value="1"/>
</dbReference>
<dbReference type="GO" id="GO:0098552">
    <property type="term" value="C:side of membrane"/>
    <property type="evidence" value="ECO:0007669"/>
    <property type="project" value="UniProtKB-KW"/>
</dbReference>
<evidence type="ECO:0000256" key="3">
    <source>
        <dbReference type="ARBA" id="ARBA00004589"/>
    </source>
</evidence>
<dbReference type="PROSITE" id="PS51762">
    <property type="entry name" value="GH16_2"/>
    <property type="match status" value="1"/>
</dbReference>
<dbReference type="EMBL" id="CH476615">
    <property type="protein sequence ID" value="EEP76195.1"/>
    <property type="molecule type" value="Genomic_DNA"/>
</dbReference>
<evidence type="ECO:0000256" key="5">
    <source>
        <dbReference type="ARBA" id="ARBA00022622"/>
    </source>
</evidence>
<evidence type="ECO:0000256" key="10">
    <source>
        <dbReference type="ARBA" id="ARBA00023136"/>
    </source>
</evidence>
<evidence type="ECO:0000256" key="13">
    <source>
        <dbReference type="ARBA" id="ARBA00023288"/>
    </source>
</evidence>
<keyword evidence="10 18" id="KW-0472">Membrane</keyword>
<keyword evidence="7" id="KW-0808">Transferase</keyword>
<feature type="active site" description="Proton donor" evidence="19">
    <location>
        <position position="121"/>
    </location>
</feature>
<evidence type="ECO:0000256" key="15">
    <source>
        <dbReference type="ARBA" id="ARBA00023316"/>
    </source>
</evidence>
<dbReference type="VEuPathDB" id="FungiDB:UREG_01044"/>
<keyword evidence="25" id="KW-1185">Reference proteome</keyword>
<dbReference type="OMA" id="WYIMFGR"/>
<gene>
    <name evidence="24" type="ORF">UREG_01044</name>
</gene>
<dbReference type="GO" id="GO:0016757">
    <property type="term" value="F:glycosyltransferase activity"/>
    <property type="evidence" value="ECO:0007669"/>
    <property type="project" value="UniProtKB-KW"/>
</dbReference>
<keyword evidence="14" id="KW-0326">Glycosidase</keyword>
<dbReference type="InterPro" id="IPR013320">
    <property type="entry name" value="ConA-like_dom_sf"/>
</dbReference>
<keyword evidence="6" id="KW-0328">Glycosyltransferase</keyword>
<evidence type="ECO:0000256" key="18">
    <source>
        <dbReference type="PIRNR" id="PIRNR037299"/>
    </source>
</evidence>
<comment type="similarity">
    <text evidence="16">Belongs to the glycosyl hydrolase 16 family. CRH1 subfamily.</text>
</comment>
<name>C4JFW4_UNCRE</name>